<evidence type="ECO:0000313" key="4">
    <source>
        <dbReference type="Proteomes" id="UP000034805"/>
    </source>
</evidence>
<dbReference type="InterPro" id="IPR016821">
    <property type="entry name" value="G0S2"/>
</dbReference>
<keyword evidence="2" id="KW-1133">Transmembrane helix</keyword>
<evidence type="ECO:0000256" key="1">
    <source>
        <dbReference type="SAM" id="MobiDB-lite"/>
    </source>
</evidence>
<comment type="caution">
    <text evidence="3">The sequence shown here is derived from an EMBL/GenBank/DDBJ whole genome shotgun (WGS) entry which is preliminary data.</text>
</comment>
<dbReference type="PANTHER" id="PTHR15570:SF2">
    <property type="entry name" value="G0_G1 SWITCH PROTEIN 2"/>
    <property type="match status" value="1"/>
</dbReference>
<dbReference type="Pfam" id="PF15103">
    <property type="entry name" value="G0-G1_switch_2"/>
    <property type="match status" value="1"/>
</dbReference>
<keyword evidence="2" id="KW-0472">Membrane</keyword>
<gene>
    <name evidence="3" type="ORF">Z043_119876</name>
</gene>
<organism evidence="3 4">
    <name type="scientific">Scleropages formosus</name>
    <name type="common">Asian bonytongue</name>
    <name type="synonym">Osteoglossum formosum</name>
    <dbReference type="NCBI Taxonomy" id="113540"/>
    <lineage>
        <taxon>Eukaryota</taxon>
        <taxon>Metazoa</taxon>
        <taxon>Chordata</taxon>
        <taxon>Craniata</taxon>
        <taxon>Vertebrata</taxon>
        <taxon>Euteleostomi</taxon>
        <taxon>Actinopterygii</taxon>
        <taxon>Neopterygii</taxon>
        <taxon>Teleostei</taxon>
        <taxon>Osteoglossocephala</taxon>
        <taxon>Osteoglossomorpha</taxon>
        <taxon>Osteoglossiformes</taxon>
        <taxon>Osteoglossidae</taxon>
        <taxon>Scleropages</taxon>
    </lineage>
</organism>
<dbReference type="EMBL" id="JARO02009109">
    <property type="protein sequence ID" value="KPP61974.1"/>
    <property type="molecule type" value="Genomic_DNA"/>
</dbReference>
<feature type="compositionally biased region" description="Basic residues" evidence="1">
    <location>
        <begin position="106"/>
        <end position="120"/>
    </location>
</feature>
<dbReference type="PANTHER" id="PTHR15570">
    <property type="entry name" value="G0/G1 SWITCH PROTEIN 2"/>
    <property type="match status" value="1"/>
</dbReference>
<reference evidence="3 4" key="1">
    <citation type="submission" date="2015-08" db="EMBL/GenBank/DDBJ databases">
        <title>The genome of the Asian arowana (Scleropages formosus).</title>
        <authorList>
            <person name="Tan M.H."/>
            <person name="Gan H.M."/>
            <person name="Croft L.J."/>
            <person name="Austin C.M."/>
        </authorList>
    </citation>
    <scope>NUCLEOTIDE SEQUENCE [LARGE SCALE GENOMIC DNA]</scope>
    <source>
        <strain evidence="3">Aro1</strain>
    </source>
</reference>
<evidence type="ECO:0000313" key="3">
    <source>
        <dbReference type="EMBL" id="KPP61974.1"/>
    </source>
</evidence>
<dbReference type="Proteomes" id="UP000034805">
    <property type="component" value="Unassembled WGS sequence"/>
</dbReference>
<name>A0A0P7WLT0_SCLFO</name>
<feature type="region of interest" description="Disordered" evidence="1">
    <location>
        <begin position="94"/>
        <end position="120"/>
    </location>
</feature>
<keyword evidence="2" id="KW-0812">Transmembrane</keyword>
<feature type="transmembrane region" description="Helical" evidence="2">
    <location>
        <begin position="32"/>
        <end position="51"/>
    </location>
</feature>
<protein>
    <submittedName>
        <fullName evidence="3">G0/G1 switch protein 2-like</fullName>
    </submittedName>
</protein>
<accession>A0A0P7WLT0</accession>
<dbReference type="AlphaFoldDB" id="A0A0P7WLT0"/>
<dbReference type="STRING" id="113540.ENSSFOP00015038155"/>
<sequence>MRQYLRKIMETLQEFLPFAKEMLSQKPRRGMVKIYLVGSVLAFFGVMIGLVETVCQPFTARDPLDEDLAQPAAAEQRLAKLEKIRKRAEVTAAALEGDATQTKHPAVVRRRNSANRLHAS</sequence>
<proteinExistence type="predicted"/>
<evidence type="ECO:0000256" key="2">
    <source>
        <dbReference type="SAM" id="Phobius"/>
    </source>
</evidence>